<evidence type="ECO:0000256" key="8">
    <source>
        <dbReference type="ARBA" id="ARBA00023170"/>
    </source>
</evidence>
<sequence>MRCAHVSSVAVLCSVSVICQDLILEGIIKKSILLPCSSSKPPPLEVFWRDKNSTNVLNINEGKPDLESQDKSYKDRVSWSETEFKRKNFSIILENLSKEDNGNFECIVFSGDDGGTKTKIKLEGELIFLSSSRAEISLKGLL</sequence>
<dbReference type="AlphaFoldDB" id="A0A3P9P0Y9"/>
<dbReference type="InterPro" id="IPR036179">
    <property type="entry name" value="Ig-like_dom_sf"/>
</dbReference>
<dbReference type="GO" id="GO:0071222">
    <property type="term" value="P:cellular response to lipopolysaccharide"/>
    <property type="evidence" value="ECO:0007669"/>
    <property type="project" value="TreeGrafter"/>
</dbReference>
<keyword evidence="8" id="KW-0675">Receptor</keyword>
<evidence type="ECO:0000256" key="10">
    <source>
        <dbReference type="ARBA" id="ARBA00023319"/>
    </source>
</evidence>
<dbReference type="GO" id="GO:0007166">
    <property type="term" value="P:cell surface receptor signaling pathway"/>
    <property type="evidence" value="ECO:0007669"/>
    <property type="project" value="TreeGrafter"/>
</dbReference>
<dbReference type="Proteomes" id="UP000242638">
    <property type="component" value="Unassembled WGS sequence"/>
</dbReference>
<dbReference type="Bgee" id="ENSPREG00000010378">
    <property type="expression patterns" value="Expressed in caudal fin"/>
</dbReference>
<evidence type="ECO:0000256" key="1">
    <source>
        <dbReference type="ARBA" id="ARBA00004251"/>
    </source>
</evidence>
<dbReference type="SMART" id="SM00406">
    <property type="entry name" value="IGv"/>
    <property type="match status" value="1"/>
</dbReference>
<dbReference type="PROSITE" id="PS50835">
    <property type="entry name" value="IG_LIKE"/>
    <property type="match status" value="1"/>
</dbReference>
<evidence type="ECO:0000259" key="12">
    <source>
        <dbReference type="PROSITE" id="PS50835"/>
    </source>
</evidence>
<keyword evidence="3" id="KW-0812">Transmembrane</keyword>
<dbReference type="GeneTree" id="ENSGT01100000264548"/>
<dbReference type="SMART" id="SM00409">
    <property type="entry name" value="IG"/>
    <property type="match status" value="1"/>
</dbReference>
<protein>
    <recommendedName>
        <fullName evidence="12">Ig-like domain-containing protein</fullName>
    </recommendedName>
</protein>
<keyword evidence="6" id="KW-0472">Membrane</keyword>
<evidence type="ECO:0000256" key="3">
    <source>
        <dbReference type="ARBA" id="ARBA00022692"/>
    </source>
</evidence>
<keyword evidence="4 11" id="KW-0732">Signal</keyword>
<feature type="chain" id="PRO_5046058025" description="Ig-like domain-containing protein" evidence="11">
    <location>
        <begin position="20"/>
        <end position="142"/>
    </location>
</feature>
<comment type="subcellular location">
    <subcellularLocation>
        <location evidence="1">Cell membrane</location>
        <topology evidence="1">Single-pass type I membrane protein</topology>
    </subcellularLocation>
</comment>
<evidence type="ECO:0000256" key="6">
    <source>
        <dbReference type="ARBA" id="ARBA00023136"/>
    </source>
</evidence>
<dbReference type="GO" id="GO:0009897">
    <property type="term" value="C:external side of plasma membrane"/>
    <property type="evidence" value="ECO:0007669"/>
    <property type="project" value="TreeGrafter"/>
</dbReference>
<dbReference type="InterPro" id="IPR013783">
    <property type="entry name" value="Ig-like_fold"/>
</dbReference>
<feature type="signal peptide" evidence="11">
    <location>
        <begin position="1"/>
        <end position="19"/>
    </location>
</feature>
<evidence type="ECO:0000256" key="9">
    <source>
        <dbReference type="ARBA" id="ARBA00023180"/>
    </source>
</evidence>
<dbReference type="InterPro" id="IPR003599">
    <property type="entry name" value="Ig_sub"/>
</dbReference>
<dbReference type="Ensembl" id="ENSPRET00000015535.1">
    <property type="protein sequence ID" value="ENSPREP00000015378.1"/>
    <property type="gene ID" value="ENSPREG00000010378.1"/>
</dbReference>
<evidence type="ECO:0000256" key="4">
    <source>
        <dbReference type="ARBA" id="ARBA00022729"/>
    </source>
</evidence>
<dbReference type="GO" id="GO:0031295">
    <property type="term" value="P:T cell costimulation"/>
    <property type="evidence" value="ECO:0007669"/>
    <property type="project" value="TreeGrafter"/>
</dbReference>
<dbReference type="Pfam" id="PF07686">
    <property type="entry name" value="V-set"/>
    <property type="match status" value="1"/>
</dbReference>
<dbReference type="GO" id="GO:0042130">
    <property type="term" value="P:negative regulation of T cell proliferation"/>
    <property type="evidence" value="ECO:0007669"/>
    <property type="project" value="TreeGrafter"/>
</dbReference>
<dbReference type="GO" id="GO:0006955">
    <property type="term" value="P:immune response"/>
    <property type="evidence" value="ECO:0007669"/>
    <property type="project" value="TreeGrafter"/>
</dbReference>
<evidence type="ECO:0000313" key="14">
    <source>
        <dbReference type="Proteomes" id="UP000242638"/>
    </source>
</evidence>
<keyword evidence="7" id="KW-1015">Disulfide bond</keyword>
<keyword evidence="10" id="KW-0393">Immunoglobulin domain</keyword>
<evidence type="ECO:0000256" key="7">
    <source>
        <dbReference type="ARBA" id="ARBA00023157"/>
    </source>
</evidence>
<organism evidence="13 14">
    <name type="scientific">Poecilia reticulata</name>
    <name type="common">Guppy</name>
    <name type="synonym">Acanthophacelus reticulatus</name>
    <dbReference type="NCBI Taxonomy" id="8081"/>
    <lineage>
        <taxon>Eukaryota</taxon>
        <taxon>Metazoa</taxon>
        <taxon>Chordata</taxon>
        <taxon>Craniata</taxon>
        <taxon>Vertebrata</taxon>
        <taxon>Euteleostomi</taxon>
        <taxon>Actinopterygii</taxon>
        <taxon>Neopterygii</taxon>
        <taxon>Teleostei</taxon>
        <taxon>Neoteleostei</taxon>
        <taxon>Acanthomorphata</taxon>
        <taxon>Ovalentaria</taxon>
        <taxon>Atherinomorphae</taxon>
        <taxon>Cyprinodontiformes</taxon>
        <taxon>Poeciliidae</taxon>
        <taxon>Poeciliinae</taxon>
        <taxon>Poecilia</taxon>
    </lineage>
</organism>
<accession>A0A3P9P0Y9</accession>
<dbReference type="InterPro" id="IPR013106">
    <property type="entry name" value="Ig_V-set"/>
</dbReference>
<dbReference type="SUPFAM" id="SSF48726">
    <property type="entry name" value="Immunoglobulin"/>
    <property type="match status" value="1"/>
</dbReference>
<evidence type="ECO:0000256" key="11">
    <source>
        <dbReference type="SAM" id="SignalP"/>
    </source>
</evidence>
<dbReference type="GO" id="GO:0042102">
    <property type="term" value="P:positive regulation of T cell proliferation"/>
    <property type="evidence" value="ECO:0007669"/>
    <property type="project" value="TreeGrafter"/>
</dbReference>
<keyword evidence="14" id="KW-1185">Reference proteome</keyword>
<dbReference type="STRING" id="8081.ENSPREP00000015378"/>
<dbReference type="PANTHER" id="PTHR25466">
    <property type="entry name" value="T-LYMPHOCYTE ACTIVATION ANTIGEN"/>
    <property type="match status" value="1"/>
</dbReference>
<keyword evidence="9" id="KW-0325">Glycoprotein</keyword>
<feature type="domain" description="Ig-like" evidence="12">
    <location>
        <begin position="30"/>
        <end position="123"/>
    </location>
</feature>
<dbReference type="InterPro" id="IPR007110">
    <property type="entry name" value="Ig-like_dom"/>
</dbReference>
<reference evidence="13" key="3">
    <citation type="submission" date="2025-09" db="UniProtKB">
        <authorList>
            <consortium name="Ensembl"/>
        </authorList>
    </citation>
    <scope>IDENTIFICATION</scope>
    <source>
        <strain evidence="13">Guanapo</strain>
    </source>
</reference>
<dbReference type="PANTHER" id="PTHR25466:SF14">
    <property type="entry name" value="BUTYROPHILIN SUBFAMILY 2 MEMBER A2-LIKE-RELATED"/>
    <property type="match status" value="1"/>
</dbReference>
<dbReference type="Gene3D" id="2.60.40.10">
    <property type="entry name" value="Immunoglobulins"/>
    <property type="match status" value="1"/>
</dbReference>
<keyword evidence="2" id="KW-1003">Cell membrane</keyword>
<evidence type="ECO:0000256" key="2">
    <source>
        <dbReference type="ARBA" id="ARBA00022475"/>
    </source>
</evidence>
<reference evidence="14" key="1">
    <citation type="submission" date="2013-11" db="EMBL/GenBank/DDBJ databases">
        <title>The genomic landscape of the Guanapo guppy.</title>
        <authorList>
            <person name="Kuenstner A."/>
            <person name="Dreyer C."/>
        </authorList>
    </citation>
    <scope>NUCLEOTIDE SEQUENCE</scope>
    <source>
        <strain evidence="14">Guanapo</strain>
    </source>
</reference>
<reference evidence="13" key="2">
    <citation type="submission" date="2025-08" db="UniProtKB">
        <authorList>
            <consortium name="Ensembl"/>
        </authorList>
    </citation>
    <scope>IDENTIFICATION</scope>
    <source>
        <strain evidence="13">Guanapo</strain>
    </source>
</reference>
<dbReference type="OMA" id="NRTSQHQ"/>
<dbReference type="InterPro" id="IPR051713">
    <property type="entry name" value="T-cell_Activation_Regulation"/>
</dbReference>
<keyword evidence="5" id="KW-1133">Transmembrane helix</keyword>
<proteinExistence type="predicted"/>
<name>A0A3P9P0Y9_POERE</name>
<evidence type="ECO:0000256" key="5">
    <source>
        <dbReference type="ARBA" id="ARBA00022989"/>
    </source>
</evidence>
<evidence type="ECO:0000313" key="13">
    <source>
        <dbReference type="Ensembl" id="ENSPREP00000015378.1"/>
    </source>
</evidence>